<dbReference type="Gene3D" id="2.60.40.10">
    <property type="entry name" value="Immunoglobulins"/>
    <property type="match status" value="2"/>
</dbReference>
<dbReference type="InterPro" id="IPR005085">
    <property type="entry name" value="CBM25"/>
</dbReference>
<dbReference type="InterPro" id="IPR006047">
    <property type="entry name" value="GH13_cat_dom"/>
</dbReference>
<dbReference type="AlphaFoldDB" id="A0A1A9C784"/>
<dbReference type="SMART" id="SM00642">
    <property type="entry name" value="Aamy"/>
    <property type="match status" value="1"/>
</dbReference>
<proteinExistence type="predicted"/>
<dbReference type="GO" id="GO:0005975">
    <property type="term" value="P:carbohydrate metabolic process"/>
    <property type="evidence" value="ECO:0007669"/>
    <property type="project" value="InterPro"/>
</dbReference>
<dbReference type="SMR" id="A0A1A9C784"/>
<dbReference type="InterPro" id="IPR013783">
    <property type="entry name" value="Ig-like_fold"/>
</dbReference>
<dbReference type="Pfam" id="PF16738">
    <property type="entry name" value="CBM26"/>
    <property type="match status" value="1"/>
</dbReference>
<accession>A0A1A9C784</accession>
<name>A0A1A9C784_ALKHA</name>
<reference evidence="3" key="1">
    <citation type="submission" date="2016-06" db="EMBL/GenBank/DDBJ databases">
        <title>Bacillus halodurans US193 alpha amylase gene, complete sequence.</title>
        <authorList>
            <person name="Daoud L."/>
            <person name="Ben Ali M."/>
        </authorList>
    </citation>
    <scope>NUCLEOTIDE SEQUENCE</scope>
    <source>
        <strain evidence="3">US193</strain>
    </source>
</reference>
<dbReference type="Gene3D" id="3.20.20.80">
    <property type="entry name" value="Glycosidases"/>
    <property type="match status" value="2"/>
</dbReference>
<dbReference type="SUPFAM" id="SSF51445">
    <property type="entry name" value="(Trans)glycosidases"/>
    <property type="match status" value="1"/>
</dbReference>
<sequence>MNASYVKKVSLYLLLSFVITLPLFSPTFSINSVDASQGGEQQSFSWDNATVYFAITDRFHDGNPSNNQSYGRPQEDAWGQNIGTFHGGDLQGLTDKLNEGYFTELGINAIWITAPYEQVHGWVGGGSDGDFAHYAYHGYYALDYTMIDQNMGTVEDMREFVHTAHEQGIRVVLDVVMNHPGYNTIKDMHEYGFGNPGVPEHWTPGQGQNWHDVHQQINYEDAGAWRHWWGPWIRAGIAGYESCGNSEITMCLAGLPDFRTELTHSVGLPPLLETKWNQERQGGYEDWIVPAANDLRRDLGVAPADYIVKWLSAWVEEFGIDGFRVDTAKHVELSRWQQLKDAANEALWKWREENPEAPGANWTDDFWMVGEVWGHGVGRSEYFDHGFDSVINFTFQGEHGNGPAYRLDTMESTFSRYADAINTDSTFNVLSYLSQHDTQLYPRERLIDGGTYLMLLPGGVQVFYGDETARPFGPTGSDPHQGTRSSMNWDSVNEEVLHHWQKMGQFRSNHLAVGAGEHRQIAASPYTFSRTYVEGDVDDRVVVVVGASGETTIDVSSVFSDGQQVRDFYTGNVTVVENGHVTFPAHRNGVILIERAGDLLPSVSASPAGGEFDREQQEVTLYVQHAEWGAYTIDGSDPKEEGTAFANGDVITVGRELNIDESLTLRLYAENETGEAKAEFTFTKVPAYPQVFADPPGGTFAGDTLKVTLHTRNVEGGTYSIDGSDEQAFTDGDEIMIGKGIEAGSETTLQLKAENEFGTIEETYTYTKSTGLTIYFKKPDSWGTPHLYYYDTNPKVDEPTWSEAPEMEHYEGDWYTHTIEGVERVRLLFKDRGTNQWPGPGEPGFFRDQDGWFDGEWHVDRPGDATDITIYYKTGWTHPHIHYSLNQGAWTTLPGVPLTKSEYEGYVKVTIEAEEGSQLRAAFNNGSGQWDNNQGRDYDFSSGVHTLADGRILSGTPK</sequence>
<dbReference type="Pfam" id="PF03423">
    <property type="entry name" value="CBM_25"/>
    <property type="match status" value="1"/>
</dbReference>
<gene>
    <name evidence="3" type="primary">Amy 8</name>
</gene>
<feature type="domain" description="Glycosyl hydrolase family 13 catalytic" evidence="1">
    <location>
        <begin position="53"/>
        <end position="507"/>
    </location>
</feature>
<dbReference type="InterPro" id="IPR017853">
    <property type="entry name" value="GH"/>
</dbReference>
<evidence type="ECO:0000259" key="1">
    <source>
        <dbReference type="SMART" id="SM00642"/>
    </source>
</evidence>
<dbReference type="Pfam" id="PF00128">
    <property type="entry name" value="Alpha-amylase"/>
    <property type="match status" value="2"/>
</dbReference>
<evidence type="ECO:0000259" key="2">
    <source>
        <dbReference type="SMART" id="SM01066"/>
    </source>
</evidence>
<dbReference type="GO" id="GO:2001070">
    <property type="term" value="F:starch binding"/>
    <property type="evidence" value="ECO:0007669"/>
    <property type="project" value="InterPro"/>
</dbReference>
<organism evidence="3">
    <name type="scientific">Halalkalibacterium halodurans</name>
    <name type="common">Bacillus halodurans</name>
    <dbReference type="NCBI Taxonomy" id="86665"/>
    <lineage>
        <taxon>Bacteria</taxon>
        <taxon>Bacillati</taxon>
        <taxon>Bacillota</taxon>
        <taxon>Bacilli</taxon>
        <taxon>Bacillales</taxon>
        <taxon>Bacillaceae</taxon>
        <taxon>Halalkalibacterium (ex Joshi et al. 2022)</taxon>
    </lineage>
</organism>
<dbReference type="SMART" id="SM01066">
    <property type="entry name" value="CBM_25"/>
    <property type="match status" value="1"/>
</dbReference>
<feature type="domain" description="Carbohydrate binding module family 25" evidence="2">
    <location>
        <begin position="865"/>
        <end position="943"/>
    </location>
</feature>
<evidence type="ECO:0000313" key="3">
    <source>
        <dbReference type="EMBL" id="SBU87531.1"/>
    </source>
</evidence>
<dbReference type="InterPro" id="IPR031965">
    <property type="entry name" value="CBM26"/>
</dbReference>
<dbReference type="EMBL" id="LT596118">
    <property type="protein sequence ID" value="SBU87531.1"/>
    <property type="molecule type" value="Genomic_DNA"/>
</dbReference>
<dbReference type="PANTHER" id="PTHR10357:SF209">
    <property type="entry name" value="PERIPLASMIC ALPHA-AMYLASE"/>
    <property type="match status" value="1"/>
</dbReference>
<dbReference type="PANTHER" id="PTHR10357">
    <property type="entry name" value="ALPHA-AMYLASE FAMILY MEMBER"/>
    <property type="match status" value="1"/>
</dbReference>
<protein>
    <submittedName>
        <fullName evidence="3">Alpha amylase</fullName>
    </submittedName>
</protein>